<feature type="domain" description="C2H2-type" evidence="11">
    <location>
        <begin position="308"/>
        <end position="334"/>
    </location>
</feature>
<accession>B8LKQ7</accession>
<evidence type="ECO:0000256" key="4">
    <source>
        <dbReference type="ARBA" id="ARBA00022801"/>
    </source>
</evidence>
<evidence type="ECO:0000256" key="10">
    <source>
        <dbReference type="SAM" id="MobiDB-lite"/>
    </source>
</evidence>
<feature type="compositionally biased region" description="Polar residues" evidence="10">
    <location>
        <begin position="285"/>
        <end position="316"/>
    </location>
</feature>
<evidence type="ECO:0000256" key="2">
    <source>
        <dbReference type="ARBA" id="ARBA00006673"/>
    </source>
</evidence>
<feature type="compositionally biased region" description="Basic and acidic residues" evidence="10">
    <location>
        <begin position="155"/>
        <end position="167"/>
    </location>
</feature>
<name>B8LKQ7_PICSI</name>
<evidence type="ECO:0000259" key="11">
    <source>
        <dbReference type="PROSITE" id="PS50157"/>
    </source>
</evidence>
<dbReference type="GO" id="GO:0006325">
    <property type="term" value="P:chromatin organization"/>
    <property type="evidence" value="ECO:0007669"/>
    <property type="project" value="UniProtKB-KW"/>
</dbReference>
<dbReference type="FunFam" id="2.60.120.340:FF:000004">
    <property type="entry name" value="Histone deacetylase HDT1"/>
    <property type="match status" value="1"/>
</dbReference>
<keyword evidence="9" id="KW-0479">Metal-binding</keyword>
<reference evidence="12" key="1">
    <citation type="submission" date="2007-06" db="EMBL/GenBank/DDBJ databases">
        <title>Full length cDNA sequences from Sitka Spruce (Picea sitchensis).</title>
        <authorList>
            <person name="Ralph S.G."/>
            <person name="Chun H.E."/>
            <person name="Liao N."/>
            <person name="Ali J."/>
            <person name="Reid K."/>
            <person name="Kolosova N."/>
            <person name="Cooper N."/>
            <person name="Cullis C."/>
            <person name="Jancsik S."/>
            <person name="Moore R."/>
            <person name="Mayo M."/>
            <person name="Wagner S."/>
            <person name="Holt R.A."/>
            <person name="Jones S.J.M."/>
            <person name="Marra M.A."/>
            <person name="Ritland C.E."/>
            <person name="Ritland K."/>
            <person name="Bohlmann J."/>
        </authorList>
    </citation>
    <scope>NUCLEOTIDE SEQUENCE</scope>
    <source>
        <tissue evidence="12">Green portion of the leader tissue</tissue>
    </source>
</reference>
<evidence type="ECO:0000256" key="5">
    <source>
        <dbReference type="ARBA" id="ARBA00022853"/>
    </source>
</evidence>
<dbReference type="GO" id="GO:0005730">
    <property type="term" value="C:nucleolus"/>
    <property type="evidence" value="ECO:0007669"/>
    <property type="project" value="UniProtKB-SubCell"/>
</dbReference>
<dbReference type="Gene3D" id="2.60.120.340">
    <property type="entry name" value="Nucleoplasmin core domain"/>
    <property type="match status" value="1"/>
</dbReference>
<comment type="similarity">
    <text evidence="2">Belongs to the histone deacetylase HD2 family.</text>
</comment>
<feature type="region of interest" description="Disordered" evidence="10">
    <location>
        <begin position="100"/>
        <end position="334"/>
    </location>
</feature>
<dbReference type="InterPro" id="IPR013087">
    <property type="entry name" value="Znf_C2H2_type"/>
</dbReference>
<dbReference type="PROSITE" id="PS00028">
    <property type="entry name" value="ZINC_FINGER_C2H2_1"/>
    <property type="match status" value="1"/>
</dbReference>
<evidence type="ECO:0000313" key="12">
    <source>
        <dbReference type="EMBL" id="ABR16237.1"/>
    </source>
</evidence>
<protein>
    <recommendedName>
        <fullName evidence="11">C2H2-type domain-containing protein</fullName>
    </recommendedName>
</protein>
<dbReference type="OMA" id="GKNEVHI"/>
<evidence type="ECO:0000256" key="7">
    <source>
        <dbReference type="ARBA" id="ARBA00023163"/>
    </source>
</evidence>
<keyword evidence="6" id="KW-0805">Transcription regulation</keyword>
<feature type="compositionally biased region" description="Acidic residues" evidence="10">
    <location>
        <begin position="104"/>
        <end position="119"/>
    </location>
</feature>
<keyword evidence="7" id="KW-0804">Transcription</keyword>
<organism evidence="12">
    <name type="scientific">Picea sitchensis</name>
    <name type="common">Sitka spruce</name>
    <name type="synonym">Pinus sitchensis</name>
    <dbReference type="NCBI Taxonomy" id="3332"/>
    <lineage>
        <taxon>Eukaryota</taxon>
        <taxon>Viridiplantae</taxon>
        <taxon>Streptophyta</taxon>
        <taxon>Embryophyta</taxon>
        <taxon>Tracheophyta</taxon>
        <taxon>Spermatophyta</taxon>
        <taxon>Pinopsida</taxon>
        <taxon>Pinidae</taxon>
        <taxon>Conifers I</taxon>
        <taxon>Pinales</taxon>
        <taxon>Pinaceae</taxon>
        <taxon>Picea</taxon>
    </lineage>
</organism>
<keyword evidence="9" id="KW-0862">Zinc</keyword>
<proteinExistence type="evidence at transcript level"/>
<feature type="compositionally biased region" description="Basic and acidic residues" evidence="10">
    <location>
        <begin position="249"/>
        <end position="258"/>
    </location>
</feature>
<evidence type="ECO:0000256" key="8">
    <source>
        <dbReference type="ARBA" id="ARBA00023242"/>
    </source>
</evidence>
<evidence type="ECO:0000256" key="9">
    <source>
        <dbReference type="PROSITE-ProRule" id="PRU00042"/>
    </source>
</evidence>
<dbReference type="Pfam" id="PF17800">
    <property type="entry name" value="NPL"/>
    <property type="match status" value="1"/>
</dbReference>
<dbReference type="PROSITE" id="PS50157">
    <property type="entry name" value="ZINC_FINGER_C2H2_2"/>
    <property type="match status" value="1"/>
</dbReference>
<keyword evidence="5" id="KW-0156">Chromatin regulator</keyword>
<comment type="subcellular location">
    <subcellularLocation>
        <location evidence="1">Nucleus</location>
        <location evidence="1">Nucleolus</location>
    </subcellularLocation>
</comment>
<dbReference type="AlphaFoldDB" id="B8LKQ7"/>
<dbReference type="EMBL" id="EF676328">
    <property type="protein sequence ID" value="ABR16237.1"/>
    <property type="molecule type" value="mRNA"/>
</dbReference>
<keyword evidence="4" id="KW-0378">Hydrolase</keyword>
<keyword evidence="9" id="KW-0863">Zinc-finger</keyword>
<dbReference type="GO" id="GO:0008270">
    <property type="term" value="F:zinc ion binding"/>
    <property type="evidence" value="ECO:0007669"/>
    <property type="project" value="UniProtKB-KW"/>
</dbReference>
<feature type="compositionally biased region" description="Acidic residues" evidence="10">
    <location>
        <begin position="168"/>
        <end position="211"/>
    </location>
</feature>
<evidence type="ECO:0000256" key="1">
    <source>
        <dbReference type="ARBA" id="ARBA00004604"/>
    </source>
</evidence>
<evidence type="ECO:0000256" key="3">
    <source>
        <dbReference type="ARBA" id="ARBA00022491"/>
    </source>
</evidence>
<keyword evidence="3" id="KW-0678">Repressor</keyword>
<evidence type="ECO:0000256" key="6">
    <source>
        <dbReference type="ARBA" id="ARBA00023015"/>
    </source>
</evidence>
<dbReference type="GO" id="GO:0016787">
    <property type="term" value="F:hydrolase activity"/>
    <property type="evidence" value="ECO:0007669"/>
    <property type="project" value="UniProtKB-KW"/>
</dbReference>
<keyword evidence="8" id="KW-0539">Nucleus</keyword>
<sequence>MEFWGVEVKPGEALACDPGDEKYLHMSQAAIGDKEGAKENERVSLYVHVDGKKFVLGTLSRGKCDQIGLDLVFEKEFKLSHTSQSGSVFFSGYTTLDHEALDGFPDDEDESSEDEEEEIAQAMALAAKENGGKPGAKPVKPESKSPATNKAAAKGKPEVKPPAKKQEDDSDEDDDDDDDDEDMEDVSESDDGDEEDDSDEESDDDDEEDEETPKPAAGKKRPMPDSVTKSPSTDKKAKISTPAGGQKPGADKGKKTEHVATPYPKQGGKGPASGVKGKETPLGSKHQTPGSKGKNVSTPESGKKSGQFNCQSCSRDFTSEGALSSHKAAKHGGK</sequence>
<dbReference type="InterPro" id="IPR041232">
    <property type="entry name" value="NPL"/>
</dbReference>